<dbReference type="SUPFAM" id="SSF55729">
    <property type="entry name" value="Acyl-CoA N-acyltransferases (Nat)"/>
    <property type="match status" value="1"/>
</dbReference>
<dbReference type="EMBL" id="JACGWT010000004">
    <property type="protein sequence ID" value="MBA8794879.1"/>
    <property type="molecule type" value="Genomic_DNA"/>
</dbReference>
<evidence type="ECO:0000256" key="1">
    <source>
        <dbReference type="ARBA" id="ARBA00022679"/>
    </source>
</evidence>
<dbReference type="PANTHER" id="PTHR43877">
    <property type="entry name" value="AMINOALKYLPHOSPHONATE N-ACETYLTRANSFERASE-RELATED-RELATED"/>
    <property type="match status" value="1"/>
</dbReference>
<dbReference type="GO" id="GO:0005840">
    <property type="term" value="C:ribosome"/>
    <property type="evidence" value="ECO:0007669"/>
    <property type="project" value="UniProtKB-KW"/>
</dbReference>
<dbReference type="Pfam" id="PF00583">
    <property type="entry name" value="Acetyltransf_1"/>
    <property type="match status" value="1"/>
</dbReference>
<proteinExistence type="predicted"/>
<accession>A0A7W3P6D9</accession>
<keyword evidence="4" id="KW-0689">Ribosomal protein</keyword>
<comment type="caution">
    <text evidence="4">The sequence shown here is derived from an EMBL/GenBank/DDBJ whole genome shotgun (WGS) entry which is preliminary data.</text>
</comment>
<protein>
    <submittedName>
        <fullName evidence="4">Ribosomal protein S18 acetylase RimI-like enzyme</fullName>
    </submittedName>
</protein>
<dbReference type="InterPro" id="IPR050832">
    <property type="entry name" value="Bact_Acetyltransf"/>
</dbReference>
<dbReference type="RefSeq" id="WP_328823800.1">
    <property type="nucleotide sequence ID" value="NZ_JACGWT010000004.1"/>
</dbReference>
<organism evidence="4 5">
    <name type="scientific">Microlunatus kandeliicorticis</name>
    <dbReference type="NCBI Taxonomy" id="1759536"/>
    <lineage>
        <taxon>Bacteria</taxon>
        <taxon>Bacillati</taxon>
        <taxon>Actinomycetota</taxon>
        <taxon>Actinomycetes</taxon>
        <taxon>Propionibacteriales</taxon>
        <taxon>Propionibacteriaceae</taxon>
        <taxon>Microlunatus</taxon>
    </lineage>
</organism>
<reference evidence="4 5" key="1">
    <citation type="submission" date="2020-07" db="EMBL/GenBank/DDBJ databases">
        <title>Sequencing the genomes of 1000 actinobacteria strains.</title>
        <authorList>
            <person name="Klenk H.-P."/>
        </authorList>
    </citation>
    <scope>NUCLEOTIDE SEQUENCE [LARGE SCALE GENOMIC DNA]</scope>
    <source>
        <strain evidence="4 5">DSM 100723</strain>
    </source>
</reference>
<dbReference type="Gene3D" id="3.40.630.30">
    <property type="match status" value="1"/>
</dbReference>
<dbReference type="PANTHER" id="PTHR43877:SF1">
    <property type="entry name" value="ACETYLTRANSFERASE"/>
    <property type="match status" value="1"/>
</dbReference>
<dbReference type="PROSITE" id="PS51186">
    <property type="entry name" value="GNAT"/>
    <property type="match status" value="1"/>
</dbReference>
<dbReference type="GO" id="GO:0016747">
    <property type="term" value="F:acyltransferase activity, transferring groups other than amino-acyl groups"/>
    <property type="evidence" value="ECO:0007669"/>
    <property type="project" value="InterPro"/>
</dbReference>
<evidence type="ECO:0000313" key="4">
    <source>
        <dbReference type="EMBL" id="MBA8794879.1"/>
    </source>
</evidence>
<feature type="domain" description="N-acetyltransferase" evidence="3">
    <location>
        <begin position="4"/>
        <end position="138"/>
    </location>
</feature>
<dbReference type="CDD" id="cd04301">
    <property type="entry name" value="NAT_SF"/>
    <property type="match status" value="1"/>
</dbReference>
<keyword evidence="2" id="KW-0012">Acyltransferase</keyword>
<dbReference type="Proteomes" id="UP000523079">
    <property type="component" value="Unassembled WGS sequence"/>
</dbReference>
<evidence type="ECO:0000259" key="3">
    <source>
        <dbReference type="PROSITE" id="PS51186"/>
    </source>
</evidence>
<name>A0A7W3P6D9_9ACTN</name>
<dbReference type="InterPro" id="IPR000182">
    <property type="entry name" value="GNAT_dom"/>
</dbReference>
<keyword evidence="1" id="KW-0808">Transferase</keyword>
<evidence type="ECO:0000256" key="2">
    <source>
        <dbReference type="ARBA" id="ARBA00023315"/>
    </source>
</evidence>
<keyword evidence="4" id="KW-0687">Ribonucleoprotein</keyword>
<gene>
    <name evidence="4" type="ORF">FHX74_002507</name>
</gene>
<sequence>MLDWVVRTATRAEELVAAAHLFDEPVTPDSAADYLARPGQAVLLVHADDGRPVGFCSTVLVAHPDKRPEVLVYELAVDEDWRRRGVATALLAAVREQAERDGHRGVWVLTEPDNAPALATYTAAGAAREDAVVLTWDL</sequence>
<dbReference type="InterPro" id="IPR016181">
    <property type="entry name" value="Acyl_CoA_acyltransferase"/>
</dbReference>
<dbReference type="AlphaFoldDB" id="A0A7W3P6D9"/>
<evidence type="ECO:0000313" key="5">
    <source>
        <dbReference type="Proteomes" id="UP000523079"/>
    </source>
</evidence>
<keyword evidence="5" id="KW-1185">Reference proteome</keyword>